<proteinExistence type="predicted"/>
<name>A0AAP0L9F5_9MAGN</name>
<keyword evidence="3" id="KW-1185">Reference proteome</keyword>
<dbReference type="AlphaFoldDB" id="A0AAP0L9F5"/>
<keyword evidence="1" id="KW-0732">Signal</keyword>
<organism evidence="2 3">
    <name type="scientific">Stephania cephalantha</name>
    <dbReference type="NCBI Taxonomy" id="152367"/>
    <lineage>
        <taxon>Eukaryota</taxon>
        <taxon>Viridiplantae</taxon>
        <taxon>Streptophyta</taxon>
        <taxon>Embryophyta</taxon>
        <taxon>Tracheophyta</taxon>
        <taxon>Spermatophyta</taxon>
        <taxon>Magnoliopsida</taxon>
        <taxon>Ranunculales</taxon>
        <taxon>Menispermaceae</taxon>
        <taxon>Menispermoideae</taxon>
        <taxon>Cissampelideae</taxon>
        <taxon>Stephania</taxon>
    </lineage>
</organism>
<comment type="caution">
    <text evidence="2">The sequence shown here is derived from an EMBL/GenBank/DDBJ whole genome shotgun (WGS) entry which is preliminary data.</text>
</comment>
<sequence length="52" mass="6270">MVLLFIFFFTQLLTQQHHRPRSQPRCFIPYISIFPNQRSNTIANLNLNHENL</sequence>
<accession>A0AAP0L9F5</accession>
<evidence type="ECO:0000313" key="3">
    <source>
        <dbReference type="Proteomes" id="UP001419268"/>
    </source>
</evidence>
<protein>
    <submittedName>
        <fullName evidence="2">Uncharacterized protein</fullName>
    </submittedName>
</protein>
<evidence type="ECO:0000313" key="2">
    <source>
        <dbReference type="EMBL" id="KAK9166293.1"/>
    </source>
</evidence>
<reference evidence="2 3" key="1">
    <citation type="submission" date="2024-01" db="EMBL/GenBank/DDBJ databases">
        <title>Genome assemblies of Stephania.</title>
        <authorList>
            <person name="Yang L."/>
        </authorList>
    </citation>
    <scope>NUCLEOTIDE SEQUENCE [LARGE SCALE GENOMIC DNA]</scope>
    <source>
        <strain evidence="2">JXDWG</strain>
        <tissue evidence="2">Leaf</tissue>
    </source>
</reference>
<dbReference type="Proteomes" id="UP001419268">
    <property type="component" value="Unassembled WGS sequence"/>
</dbReference>
<feature type="chain" id="PRO_5042880827" evidence="1">
    <location>
        <begin position="16"/>
        <end position="52"/>
    </location>
</feature>
<evidence type="ECO:0000256" key="1">
    <source>
        <dbReference type="SAM" id="SignalP"/>
    </source>
</evidence>
<gene>
    <name evidence="2" type="ORF">Scep_001484</name>
</gene>
<dbReference type="EMBL" id="JBBNAG010000001">
    <property type="protein sequence ID" value="KAK9166293.1"/>
    <property type="molecule type" value="Genomic_DNA"/>
</dbReference>
<feature type="signal peptide" evidence="1">
    <location>
        <begin position="1"/>
        <end position="15"/>
    </location>
</feature>